<sequence>MAWLALSKRWAVLIAYEYGDSFCEGDEPDPIAERKTLHAEGLKAYRSGDFTTAEERWRKALPLGEAVSDLGFMLEQRGRSEEAEGWFIAAAASYHRPVAWLNLADLYWKTGHRPLAAKAYRNYIDAFTLNARPKPSEPAPSPVKRALKRASKAAGR</sequence>
<feature type="compositionally biased region" description="Basic residues" evidence="1">
    <location>
        <begin position="145"/>
        <end position="156"/>
    </location>
</feature>
<evidence type="ECO:0000313" key="3">
    <source>
        <dbReference type="Proteomes" id="UP001207654"/>
    </source>
</evidence>
<proteinExistence type="predicted"/>
<gene>
    <name evidence="2" type="ORF">OV287_15315</name>
</gene>
<protein>
    <recommendedName>
        <fullName evidence="4">Tetratricopeptide repeat protein</fullName>
    </recommendedName>
</protein>
<dbReference type="InterPro" id="IPR011990">
    <property type="entry name" value="TPR-like_helical_dom_sf"/>
</dbReference>
<comment type="caution">
    <text evidence="2">The sequence shown here is derived from an EMBL/GenBank/DDBJ whole genome shotgun (WGS) entry which is preliminary data.</text>
</comment>
<evidence type="ECO:0000313" key="2">
    <source>
        <dbReference type="EMBL" id="MCY1075841.1"/>
    </source>
</evidence>
<reference evidence="2 3" key="1">
    <citation type="submission" date="2022-11" db="EMBL/GenBank/DDBJ databases">
        <title>Minimal conservation of predation-associated metabolite biosynthetic gene clusters underscores biosynthetic potential of Myxococcota including descriptions for ten novel species: Archangium lansinium sp. nov., Myxococcus landrumus sp. nov., Nannocystis bai.</title>
        <authorList>
            <person name="Ahearne A."/>
            <person name="Stevens C."/>
            <person name="Phillips K."/>
        </authorList>
    </citation>
    <scope>NUCLEOTIDE SEQUENCE [LARGE SCALE GENOMIC DNA]</scope>
    <source>
        <strain evidence="2 3">MIWBW</strain>
    </source>
</reference>
<dbReference type="Gene3D" id="1.25.40.10">
    <property type="entry name" value="Tetratricopeptide repeat domain"/>
    <property type="match status" value="1"/>
</dbReference>
<keyword evidence="3" id="KW-1185">Reference proteome</keyword>
<dbReference type="EMBL" id="JAPNKA010000001">
    <property type="protein sequence ID" value="MCY1075841.1"/>
    <property type="molecule type" value="Genomic_DNA"/>
</dbReference>
<name>A0ABT4A2G7_9BACT</name>
<accession>A0ABT4A2G7</accession>
<dbReference type="RefSeq" id="WP_267534755.1">
    <property type="nucleotide sequence ID" value="NZ_JAPNKA010000001.1"/>
</dbReference>
<dbReference type="Proteomes" id="UP001207654">
    <property type="component" value="Unassembled WGS sequence"/>
</dbReference>
<dbReference type="SUPFAM" id="SSF48452">
    <property type="entry name" value="TPR-like"/>
    <property type="match status" value="1"/>
</dbReference>
<evidence type="ECO:0008006" key="4">
    <source>
        <dbReference type="Google" id="ProtNLM"/>
    </source>
</evidence>
<feature type="region of interest" description="Disordered" evidence="1">
    <location>
        <begin position="133"/>
        <end position="156"/>
    </location>
</feature>
<evidence type="ECO:0000256" key="1">
    <source>
        <dbReference type="SAM" id="MobiDB-lite"/>
    </source>
</evidence>
<organism evidence="2 3">
    <name type="scientific">Archangium lansingense</name>
    <dbReference type="NCBI Taxonomy" id="2995310"/>
    <lineage>
        <taxon>Bacteria</taxon>
        <taxon>Pseudomonadati</taxon>
        <taxon>Myxococcota</taxon>
        <taxon>Myxococcia</taxon>
        <taxon>Myxococcales</taxon>
        <taxon>Cystobacterineae</taxon>
        <taxon>Archangiaceae</taxon>
        <taxon>Archangium</taxon>
    </lineage>
</organism>